<sequence length="68" mass="7969">MEIVGVRQVICIALQNAFCNMEWNNHILAECFHFARTAEKRSQVRVDREILENPLFIPDYACSLRVVF</sequence>
<dbReference type="KEGG" id="och:CES85_5088"/>
<name>A0A248UCA2_9HYPH</name>
<accession>A0A248UCA2</accession>
<evidence type="ECO:0000313" key="2">
    <source>
        <dbReference type="Proteomes" id="UP000215256"/>
    </source>
</evidence>
<proteinExistence type="predicted"/>
<dbReference type="AlphaFoldDB" id="A0A248UCA2"/>
<gene>
    <name evidence="1" type="ORF">CES85_5088</name>
</gene>
<protein>
    <submittedName>
        <fullName evidence="1">Uncharacterized protein</fullName>
    </submittedName>
</protein>
<dbReference type="Proteomes" id="UP000215256">
    <property type="component" value="Chromosome 2"/>
</dbReference>
<evidence type="ECO:0000313" key="1">
    <source>
        <dbReference type="EMBL" id="ASV84294.1"/>
    </source>
</evidence>
<organism evidence="1 2">
    <name type="scientific">Ochrobactrum quorumnocens</name>
    <dbReference type="NCBI Taxonomy" id="271865"/>
    <lineage>
        <taxon>Bacteria</taxon>
        <taxon>Pseudomonadati</taxon>
        <taxon>Pseudomonadota</taxon>
        <taxon>Alphaproteobacteria</taxon>
        <taxon>Hyphomicrobiales</taxon>
        <taxon>Brucellaceae</taxon>
        <taxon>Brucella/Ochrobactrum group</taxon>
        <taxon>Ochrobactrum</taxon>
    </lineage>
</organism>
<reference evidence="1 2" key="1">
    <citation type="submission" date="2017-07" db="EMBL/GenBank/DDBJ databases">
        <title>Phylogenetic study on the rhizospheric bacterium Ochrobactrum sp. A44.</title>
        <authorList>
            <person name="Krzyzanowska D.M."/>
            <person name="Ossowicki A."/>
            <person name="Rajewska M."/>
            <person name="Maciag T."/>
            <person name="Kaczynski Z."/>
            <person name="Czerwicka M."/>
            <person name="Jafra S."/>
        </authorList>
    </citation>
    <scope>NUCLEOTIDE SEQUENCE [LARGE SCALE GENOMIC DNA]</scope>
    <source>
        <strain evidence="1 2">A44</strain>
    </source>
</reference>
<dbReference type="EMBL" id="CP022603">
    <property type="protein sequence ID" value="ASV84294.1"/>
    <property type="molecule type" value="Genomic_DNA"/>
</dbReference>